<gene>
    <name evidence="4" type="ORF">DDV96_07525</name>
</gene>
<accession>A0A2U0I2B4</accession>
<proteinExistence type="predicted"/>
<organism evidence="4 5">
    <name type="scientific">Marixanthomonas spongiae</name>
    <dbReference type="NCBI Taxonomy" id="2174845"/>
    <lineage>
        <taxon>Bacteria</taxon>
        <taxon>Pseudomonadati</taxon>
        <taxon>Bacteroidota</taxon>
        <taxon>Flavobacteriia</taxon>
        <taxon>Flavobacteriales</taxon>
        <taxon>Flavobacteriaceae</taxon>
        <taxon>Marixanthomonas</taxon>
    </lineage>
</organism>
<name>A0A2U0I2B4_9FLAO</name>
<protein>
    <recommendedName>
        <fullName evidence="3">Secretion system C-terminal sorting domain-containing protein</fullName>
    </recommendedName>
</protein>
<reference evidence="4 5" key="1">
    <citation type="submission" date="2018-04" db="EMBL/GenBank/DDBJ databases">
        <title>Marixanthomonas spongiae HN-E44 sp. nov., isolated from a marine sponge.</title>
        <authorList>
            <person name="Luo L."/>
            <person name="Zhuang L."/>
        </authorList>
    </citation>
    <scope>NUCLEOTIDE SEQUENCE [LARGE SCALE GENOMIC DNA]</scope>
    <source>
        <strain evidence="4 5">HN-E44</strain>
    </source>
</reference>
<dbReference type="InterPro" id="IPR026444">
    <property type="entry name" value="Secre_tail"/>
</dbReference>
<evidence type="ECO:0000313" key="4">
    <source>
        <dbReference type="EMBL" id="PVW15247.1"/>
    </source>
</evidence>
<keyword evidence="1 2" id="KW-0732">Signal</keyword>
<evidence type="ECO:0000259" key="3">
    <source>
        <dbReference type="Pfam" id="PF18962"/>
    </source>
</evidence>
<evidence type="ECO:0000256" key="2">
    <source>
        <dbReference type="SAM" id="SignalP"/>
    </source>
</evidence>
<keyword evidence="5" id="KW-1185">Reference proteome</keyword>
<feature type="chain" id="PRO_5015408522" description="Secretion system C-terminal sorting domain-containing protein" evidence="2">
    <location>
        <begin position="23"/>
        <end position="634"/>
    </location>
</feature>
<dbReference type="AlphaFoldDB" id="A0A2U0I2B4"/>
<evidence type="ECO:0000256" key="1">
    <source>
        <dbReference type="ARBA" id="ARBA00022729"/>
    </source>
</evidence>
<dbReference type="NCBIfam" id="TIGR04183">
    <property type="entry name" value="Por_Secre_tail"/>
    <property type="match status" value="1"/>
</dbReference>
<dbReference type="Proteomes" id="UP000245962">
    <property type="component" value="Unassembled WGS sequence"/>
</dbReference>
<dbReference type="OrthoDB" id="881122at2"/>
<dbReference type="Pfam" id="PF18962">
    <property type="entry name" value="Por_Secre_tail"/>
    <property type="match status" value="1"/>
</dbReference>
<feature type="signal peptide" evidence="2">
    <location>
        <begin position="1"/>
        <end position="22"/>
    </location>
</feature>
<evidence type="ECO:0000313" key="5">
    <source>
        <dbReference type="Proteomes" id="UP000245962"/>
    </source>
</evidence>
<feature type="domain" description="Secretion system C-terminal sorting" evidence="3">
    <location>
        <begin position="560"/>
        <end position="632"/>
    </location>
</feature>
<comment type="caution">
    <text evidence="4">The sequence shown here is derived from an EMBL/GenBank/DDBJ whole genome shotgun (WGS) entry which is preliminary data.</text>
</comment>
<dbReference type="RefSeq" id="WP_116694137.1">
    <property type="nucleotide sequence ID" value="NZ_QEHR01000004.1"/>
</dbReference>
<dbReference type="EMBL" id="QEHR01000004">
    <property type="protein sequence ID" value="PVW15247.1"/>
    <property type="molecule type" value="Genomic_DNA"/>
</dbReference>
<sequence>MNRKFYLLSITLFLSVLTTAQTATFVGGGSDNRWRTAANWDIGTIPGASHDVILPNGSDSEIFGLATTLQVKSITMQGNALLTVIGKWGIEETSVVGANATIHWQTGTLSGPGTLINEGTIANQTISNKTIAQGAVIQNDATYLLPDGSGDFLIEGLFENTATGTLSAIAPTSGSNPLINSTTTNGILRNFGTIEANALSLLLSLENEGGTINVQSGTCIINDPNSKLNGGEYNIDAGAEMQWIGGTTTLSGTLVGNLMGPLNWFGNVKVPTTATIDFGGSEKLYWKDNTLSGGGTLILASPTNIDNGTDGIIETTMLQNESQLNLNSSINIVDGIFLNTSTGMVFLNDNAGFTTAGAAAIRKFLNEGTVQKSVTTTTPVNSIAFENNGTVNIEAGTLAVNSNLGFENATNGIVKGIGTLAITANTPMVNNGTFSPGLSPGILSFTGNFNSESNAKILVELDGLAQGTEYDMLQITGDANFQGTIEAILGFEPLINDEFIVATTSGNITGCNLPTTITASIGNLEYTFSVACRNDNQLVLTTQSSVLGNHEFNTLNNVKVYPNPVFNVLSIEQNPAALIEQVQLLTIDGKLIQNFKTETQEQFLKVPVQFLPSGLYLIRLVSEHEQTVKKIVKR</sequence>